<feature type="compositionally biased region" description="Gly residues" evidence="1">
    <location>
        <begin position="12"/>
        <end position="22"/>
    </location>
</feature>
<dbReference type="EMBL" id="GBRH01232627">
    <property type="protein sequence ID" value="JAD65268.1"/>
    <property type="molecule type" value="Transcribed_RNA"/>
</dbReference>
<feature type="compositionally biased region" description="Polar residues" evidence="1">
    <location>
        <begin position="1"/>
        <end position="11"/>
    </location>
</feature>
<name>A0A0A9BSU0_ARUDO</name>
<reference evidence="2" key="1">
    <citation type="submission" date="2014-09" db="EMBL/GenBank/DDBJ databases">
        <authorList>
            <person name="Magalhaes I.L.F."/>
            <person name="Oliveira U."/>
            <person name="Santos F.R."/>
            <person name="Vidigal T.H.D.A."/>
            <person name="Brescovit A.D."/>
            <person name="Santos A.J."/>
        </authorList>
    </citation>
    <scope>NUCLEOTIDE SEQUENCE</scope>
    <source>
        <tissue evidence="2">Shoot tissue taken approximately 20 cm above the soil surface</tissue>
    </source>
</reference>
<evidence type="ECO:0000256" key="1">
    <source>
        <dbReference type="SAM" id="MobiDB-lite"/>
    </source>
</evidence>
<dbReference type="AlphaFoldDB" id="A0A0A9BSU0"/>
<organism evidence="2">
    <name type="scientific">Arundo donax</name>
    <name type="common">Giant reed</name>
    <name type="synonym">Donax arundinaceus</name>
    <dbReference type="NCBI Taxonomy" id="35708"/>
    <lineage>
        <taxon>Eukaryota</taxon>
        <taxon>Viridiplantae</taxon>
        <taxon>Streptophyta</taxon>
        <taxon>Embryophyta</taxon>
        <taxon>Tracheophyta</taxon>
        <taxon>Spermatophyta</taxon>
        <taxon>Magnoliopsida</taxon>
        <taxon>Liliopsida</taxon>
        <taxon>Poales</taxon>
        <taxon>Poaceae</taxon>
        <taxon>PACMAD clade</taxon>
        <taxon>Arundinoideae</taxon>
        <taxon>Arundineae</taxon>
        <taxon>Arundo</taxon>
    </lineage>
</organism>
<reference evidence="2" key="2">
    <citation type="journal article" date="2015" name="Data Brief">
        <title>Shoot transcriptome of the giant reed, Arundo donax.</title>
        <authorList>
            <person name="Barrero R.A."/>
            <person name="Guerrero F.D."/>
            <person name="Moolhuijzen P."/>
            <person name="Goolsby J.A."/>
            <person name="Tidwell J."/>
            <person name="Bellgard S.E."/>
            <person name="Bellgard M.I."/>
        </authorList>
    </citation>
    <scope>NUCLEOTIDE SEQUENCE</scope>
    <source>
        <tissue evidence="2">Shoot tissue taken approximately 20 cm above the soil surface</tissue>
    </source>
</reference>
<accession>A0A0A9BSU0</accession>
<evidence type="ECO:0000313" key="2">
    <source>
        <dbReference type="EMBL" id="JAD65268.1"/>
    </source>
</evidence>
<feature type="compositionally biased region" description="Low complexity" evidence="1">
    <location>
        <begin position="23"/>
        <end position="53"/>
    </location>
</feature>
<feature type="region of interest" description="Disordered" evidence="1">
    <location>
        <begin position="1"/>
        <end position="59"/>
    </location>
</feature>
<sequence length="59" mass="5261">MASASVEASTAGSGGRIGGGCDQGAPVASAAGASVETATTSASAEAAMASASADGRSIN</sequence>
<protein>
    <submittedName>
        <fullName evidence="2">Uncharacterized protein</fullName>
    </submittedName>
</protein>
<proteinExistence type="predicted"/>